<name>A0A5J5C0J8_9ASTE</name>
<dbReference type="Proteomes" id="UP000325577">
    <property type="component" value="Linkage Group LG0"/>
</dbReference>
<evidence type="ECO:0000313" key="3">
    <source>
        <dbReference type="Proteomes" id="UP000325577"/>
    </source>
</evidence>
<feature type="chain" id="PRO_5023925925" evidence="1">
    <location>
        <begin position="23"/>
        <end position="144"/>
    </location>
</feature>
<accession>A0A5J5C0J8</accession>
<protein>
    <submittedName>
        <fullName evidence="2">Uncharacterized protein</fullName>
    </submittedName>
</protein>
<evidence type="ECO:0000256" key="1">
    <source>
        <dbReference type="SAM" id="SignalP"/>
    </source>
</evidence>
<sequence>MGNIAALCTVVNASIWVHSLLANIAVDFIRFIIDTEGGSEDKGVFVLLTFYSDRQRRTLDMDRKLATFATQAETITNITADIARKCLEPTGRALQVESVWAGCAIIGEARAEVFTIVGQELEAIIAEKGFTEKGQRMVSVEGMQ</sequence>
<dbReference type="EMBL" id="CM018031">
    <property type="protein sequence ID" value="KAA8548788.1"/>
    <property type="molecule type" value="Genomic_DNA"/>
</dbReference>
<evidence type="ECO:0000313" key="2">
    <source>
        <dbReference type="EMBL" id="KAA8548788.1"/>
    </source>
</evidence>
<organism evidence="2 3">
    <name type="scientific">Nyssa sinensis</name>
    <dbReference type="NCBI Taxonomy" id="561372"/>
    <lineage>
        <taxon>Eukaryota</taxon>
        <taxon>Viridiplantae</taxon>
        <taxon>Streptophyta</taxon>
        <taxon>Embryophyta</taxon>
        <taxon>Tracheophyta</taxon>
        <taxon>Spermatophyta</taxon>
        <taxon>Magnoliopsida</taxon>
        <taxon>eudicotyledons</taxon>
        <taxon>Gunneridae</taxon>
        <taxon>Pentapetalae</taxon>
        <taxon>asterids</taxon>
        <taxon>Cornales</taxon>
        <taxon>Nyssaceae</taxon>
        <taxon>Nyssa</taxon>
    </lineage>
</organism>
<proteinExistence type="predicted"/>
<keyword evidence="3" id="KW-1185">Reference proteome</keyword>
<feature type="signal peptide" evidence="1">
    <location>
        <begin position="1"/>
        <end position="22"/>
    </location>
</feature>
<keyword evidence="1" id="KW-0732">Signal</keyword>
<dbReference type="AlphaFoldDB" id="A0A5J5C0J8"/>
<gene>
    <name evidence="2" type="ORF">F0562_000472</name>
</gene>
<reference evidence="2 3" key="1">
    <citation type="submission" date="2019-09" db="EMBL/GenBank/DDBJ databases">
        <title>A chromosome-level genome assembly of the Chinese tupelo Nyssa sinensis.</title>
        <authorList>
            <person name="Yang X."/>
            <person name="Kang M."/>
            <person name="Yang Y."/>
            <person name="Xiong H."/>
            <person name="Wang M."/>
            <person name="Zhang Z."/>
            <person name="Wang Z."/>
            <person name="Wu H."/>
            <person name="Ma T."/>
            <person name="Liu J."/>
            <person name="Xi Z."/>
        </authorList>
    </citation>
    <scope>NUCLEOTIDE SEQUENCE [LARGE SCALE GENOMIC DNA]</scope>
    <source>
        <strain evidence="2">J267</strain>
        <tissue evidence="2">Leaf</tissue>
    </source>
</reference>